<organism evidence="5 6">
    <name type="scientific">Levilactobacillus brevis ATCC 14869 = DSM 20054</name>
    <dbReference type="NCBI Taxonomy" id="649758"/>
    <lineage>
        <taxon>Bacteria</taxon>
        <taxon>Bacillati</taxon>
        <taxon>Bacillota</taxon>
        <taxon>Bacilli</taxon>
        <taxon>Lactobacillales</taxon>
        <taxon>Lactobacillaceae</taxon>
        <taxon>Levilactobacillus</taxon>
    </lineage>
</organism>
<feature type="region of interest" description="Disordered" evidence="2">
    <location>
        <begin position="751"/>
        <end position="782"/>
    </location>
</feature>
<evidence type="ECO:0000313" key="6">
    <source>
        <dbReference type="Proteomes" id="UP000016644"/>
    </source>
</evidence>
<proteinExistence type="predicted"/>
<comment type="caution">
    <text evidence="5">The sequence shown here is derived from an EMBL/GenBank/DDBJ whole genome shotgun (WGS) entry which is preliminary data.</text>
</comment>
<dbReference type="PANTHER" id="PTHR37813">
    <property type="entry name" value="FELS-2 PROPHAGE PROTEIN"/>
    <property type="match status" value="1"/>
</dbReference>
<evidence type="ECO:0000256" key="2">
    <source>
        <dbReference type="SAM" id="MobiDB-lite"/>
    </source>
</evidence>
<protein>
    <submittedName>
        <fullName evidence="5">Phage tail tape measure protein, TP901 family</fullName>
    </submittedName>
</protein>
<dbReference type="PATRIC" id="fig|649758.3.peg.695"/>
<feature type="domain" description="Phage tail tape measure protein" evidence="3">
    <location>
        <begin position="225"/>
        <end position="438"/>
    </location>
</feature>
<evidence type="ECO:0000313" key="5">
    <source>
        <dbReference type="EMBL" id="ERK44704.1"/>
    </source>
</evidence>
<feature type="region of interest" description="Disordered" evidence="2">
    <location>
        <begin position="1083"/>
        <end position="1106"/>
    </location>
</feature>
<dbReference type="InterPro" id="IPR041219">
    <property type="entry name" value="Phage_lysozyme2"/>
</dbReference>
<dbReference type="InterPro" id="IPR010090">
    <property type="entry name" value="Phage_tape_meas"/>
</dbReference>
<dbReference type="Pfam" id="PF10145">
    <property type="entry name" value="PhageMin_Tail"/>
    <property type="match status" value="1"/>
</dbReference>
<dbReference type="NCBIfam" id="TIGR01760">
    <property type="entry name" value="tape_meas_TP901"/>
    <property type="match status" value="1"/>
</dbReference>
<dbReference type="RefSeq" id="WP_021742250.1">
    <property type="nucleotide sequence ID" value="NZ_AZCP01000001.1"/>
</dbReference>
<dbReference type="Pfam" id="PF18013">
    <property type="entry name" value="Phage_lysozyme2"/>
    <property type="match status" value="1"/>
</dbReference>
<dbReference type="GeneID" id="56993324"/>
<dbReference type="Gene3D" id="1.10.530.10">
    <property type="match status" value="1"/>
</dbReference>
<dbReference type="InterPro" id="IPR011055">
    <property type="entry name" value="Dup_hybrid_motif"/>
</dbReference>
<dbReference type="HOGENOM" id="CLU_001704_0_0_9"/>
<reference evidence="5 6" key="1">
    <citation type="submission" date="2013-06" db="EMBL/GenBank/DDBJ databases">
        <authorList>
            <person name="Weinstock G."/>
            <person name="Sodergren E."/>
            <person name="Lobos E.A."/>
            <person name="Fulton L."/>
            <person name="Fulton R."/>
            <person name="Courtney L."/>
            <person name="Fronick C."/>
            <person name="O'Laughlin M."/>
            <person name="Godfrey J."/>
            <person name="Wilson R.M."/>
            <person name="Miner T."/>
            <person name="Farmer C."/>
            <person name="Delehaunty K."/>
            <person name="Cordes M."/>
            <person name="Minx P."/>
            <person name="Tomlinson C."/>
            <person name="Chen J."/>
            <person name="Wollam A."/>
            <person name="Pepin K.H."/>
            <person name="Bhonagiri V."/>
            <person name="Zhang X."/>
            <person name="Warren W."/>
            <person name="Mitreva M."/>
            <person name="Mardis E.R."/>
            <person name="Wilson R.K."/>
        </authorList>
    </citation>
    <scope>NUCLEOTIDE SEQUENCE [LARGE SCALE GENOMIC DNA]</scope>
    <source>
        <strain evidence="5 6">ATCC 14869</strain>
    </source>
</reference>
<feature type="domain" description="Phage tail lysozyme" evidence="4">
    <location>
        <begin position="1685"/>
        <end position="1791"/>
    </location>
</feature>
<evidence type="ECO:0000259" key="4">
    <source>
        <dbReference type="Pfam" id="PF18013"/>
    </source>
</evidence>
<gene>
    <name evidence="5" type="ORF">HMPREF0495_00770</name>
</gene>
<dbReference type="Gene3D" id="2.70.70.10">
    <property type="entry name" value="Glucose Permease (Domain IIA)"/>
    <property type="match status" value="1"/>
</dbReference>
<evidence type="ECO:0000259" key="3">
    <source>
        <dbReference type="Pfam" id="PF10145"/>
    </source>
</evidence>
<dbReference type="PANTHER" id="PTHR37813:SF1">
    <property type="entry name" value="FELS-2 PROPHAGE PROTEIN"/>
    <property type="match status" value="1"/>
</dbReference>
<dbReference type="Proteomes" id="UP000016644">
    <property type="component" value="Unassembled WGS sequence"/>
</dbReference>
<name>U2PLR2_LEVBR</name>
<dbReference type="EMBL" id="AWVK01000028">
    <property type="protein sequence ID" value="ERK44704.1"/>
    <property type="molecule type" value="Genomic_DNA"/>
</dbReference>
<accession>U2PLR2</accession>
<dbReference type="SUPFAM" id="SSF51261">
    <property type="entry name" value="Duplicated hybrid motif"/>
    <property type="match status" value="1"/>
</dbReference>
<evidence type="ECO:0000256" key="1">
    <source>
        <dbReference type="ARBA" id="ARBA00022612"/>
    </source>
</evidence>
<sequence length="1949" mass="206516">MANKMIRHGTIGFSVAGDLSKLERANKLMDGMERRAHKVNRALDSMIPQRAFNEAANGFGRISKAADKSRESIDSAKRGQKEYGYEARRTSKSVVKSWDQVTSAQDKTRVATNKLGTAVSRTNGQVGTSATRMGDKSERAFAKTRVGATKARGSFDRLYTSGSKLTNMGSMVTMALLPVGAAFKQAADQATELENKYTTIRNLLNTGGESLGASKAETKAMQKENNGFALKYGVDPSDMASGGEELIRRGYSGKQELASHKSFLQASRASGDDYKSVVNYGASALEKFGYKTKAGDSIGKMRKYTSKVLNQMAYAADMTATDFTGIGNALNMAGGTAHSTNQSLASTVSALGVLSNNGLDGTLSGTGLRKVLNAFASPYTSLKSRQGQAIKEYGIDTSKFYGKDHNLKSLPKLLNYLNSKTSGLSESQKLKFQNKFFGATGQEAGNFLMANTGQIGNLTKKVERSQDQKGNGYIANLSEKNMKSWQNQINRTKQYLNVMGQGFAKNVLPGFTKALKYANGLLGYLIKLPKPVKTTAGYIAAIGGSLAAAVTSVKLLGKAGGFLFGSGRAASRGGATSNAVADVADIASSLPIGGKSETRMGRLEGRRASTRMGRLRGGRLGKLTGLLGAGTRSTAEVGEREALRLAQRGTASKVLGGVKAVGSRIPWLDVALSATSLIGMNKKNAGGKIGNFGGTLAGMEGGAALGSAVGPVGTVVGGAIGAGVGGFAGSKAGKAIQHAVTSQSKQNSMYVPGVGDVYNPGSRKKTKSKPKADPKTTLGSDKWNETNIGKSNYKYIKQAAKLEQQGNVEWANSAGKTTKKLRGTYNSLYNLAKKRADGQLSNDQKGYSYLKKAGLLNVKAADSAYSQEKGSVQKRVSSLKSGLNKLLSNDKMSGTQRAKAIDKVNRQIISLTDKGSLKQKAIMTKMMSSNTHLTAAGYAKILTSSKKNEKQTIKTAQKTYSAEVKSADKRYKKAKNLAETLPGLSEKQRKAVIKEAQKQRDAAKDKAHSQYKSTVKWAEKQRHDVVEKAKEEAGQAADAFNSAAKHVGNSIPALIEQNASLFGGHAKKPVSSYQAIRNNTNPKKKLADAAAKQNGTAKKPKKDSFGMTGAFASGSVDRYPHGLPYSMWATVNDGGAKELIIPPAGQSFVAKRMNQKVWLRKGTHVLNGRDTKRAMGGVHLASGTVNLSPAPALSGKKVKTGIEGTKKKYDKELKGSKRAVSTFKKSSKSDFGKIKSDTTDKVSDTTASVSKKYKWLKSNLSNTTDDISKDWRSSWKSLVNYFGDVFSKLKPYAHKGMAGAISSLNGGFTGIDSALAQFGGNKQVLKPIHYARGSHGPIASDRMAVLNDAKTGPRQELVVRHDQLLRPHGHDVLTPLQKGDEVLNGSQVEQIKPYLPHFAKGTGVSKSKLRKIAKANAKRPTEAYNDEFTTNVKPSGSILQKGIGGTAKAAAKSVGPKWSDAMWGYIKGLIVGSGGGPVLRSPGSGCSVSSGFGNRGKVAGGFSSHDGVDFSGSKVVHALQDAVVTGAGGHKRGWEGSNGIGQYVTTKGGKLSLIYQELNGKASSGADILVHTGDHIKQGQAIAKLGPSGTHVHIGATTHPMWSISGSSSAGWLDVTKLKNNVAGAKKRKKNSRLTGLVKNQLGKSASKWIEKHLQESDANVGSLSGSMAHRAKTLAAAIKDMYPAATNAGIAAVLGNWEFESRLDPNAINPGGGASGLGQWLGGRKSNLIAYAKRKGKSWKDAGVQLSFALNGDGSDSSVLKSVLRGKGSVASLANKFSSQWERGGYNAQHVAGARKVEAALHNNGGWSKSGKLNIFGEKDPEVAINPKRPTADGLIGSAIHERAKVSSKGLAGQLDRAMSAKTQKSSNQSLFKQAVAAMRQLVSTSNRTSKPAKPNIVINSTVNFNGSVDKDTADYATDNIGKVIERKVNEALAKYAQQAGRDMHLTD</sequence>
<keyword evidence="1" id="KW-1188">Viral release from host cell</keyword>